<protein>
    <recommendedName>
        <fullName evidence="3">SGNH/GDSL hydrolase family protein</fullName>
    </recommendedName>
</protein>
<accession>A0A1H3ZQA6</accession>
<sequence length="323" mass="36889">MKFYRKYLIILTLAILVGLALHLTLFCVNLGIPNQAARNNNGWLQIKDTYAQSINSPKLVFISGSNTLFGVDTERLEHELSIPTVNYGVNAGLLFYNLHRALPHLHSGDTVLLPLEYSFYTYKCIPVETGYAQYITGYDISTFKALPLSIKISIISQLTTRELLKAAYHQLKPPPVDNNNEYDSKYLNANGDMTNNLVAKKTSANVLKGKLNDTVFKNAPVTADAQEELTSFIDYCHANNITVYAAWPNYLWKEKEFNGKDLDGIHAIEKFYHDHNVEILGNYTDCLYDAELFYDTEYHLNEEGKRIHTDYLINLLKYKLPQR</sequence>
<dbReference type="Proteomes" id="UP000183469">
    <property type="component" value="Unassembled WGS sequence"/>
</dbReference>
<dbReference type="EMBL" id="FNQG01000012">
    <property type="protein sequence ID" value="SEA25963.1"/>
    <property type="molecule type" value="Genomic_DNA"/>
</dbReference>
<dbReference type="OrthoDB" id="9155736at2"/>
<gene>
    <name evidence="1" type="ORF">SAMN05660648_02549</name>
</gene>
<evidence type="ECO:0000313" key="1">
    <source>
        <dbReference type="EMBL" id="SEA25963.1"/>
    </source>
</evidence>
<proteinExistence type="predicted"/>
<dbReference type="AlphaFoldDB" id="A0A1H3ZQA6"/>
<evidence type="ECO:0000313" key="2">
    <source>
        <dbReference type="Proteomes" id="UP000183469"/>
    </source>
</evidence>
<name>A0A1H3ZQA6_SELRU</name>
<dbReference type="RefSeq" id="WP_074673093.1">
    <property type="nucleotide sequence ID" value="NZ_FNQG01000012.1"/>
</dbReference>
<organism evidence="1 2">
    <name type="scientific">Selenomonas ruminantium</name>
    <dbReference type="NCBI Taxonomy" id="971"/>
    <lineage>
        <taxon>Bacteria</taxon>
        <taxon>Bacillati</taxon>
        <taxon>Bacillota</taxon>
        <taxon>Negativicutes</taxon>
        <taxon>Selenomonadales</taxon>
        <taxon>Selenomonadaceae</taxon>
        <taxon>Selenomonas</taxon>
    </lineage>
</organism>
<reference evidence="1 2" key="1">
    <citation type="submission" date="2016-10" db="EMBL/GenBank/DDBJ databases">
        <authorList>
            <person name="de Groot N.N."/>
        </authorList>
    </citation>
    <scope>NUCLEOTIDE SEQUENCE [LARGE SCALE GENOMIC DNA]</scope>
    <source>
        <strain evidence="1 2">DSM 2872</strain>
    </source>
</reference>
<evidence type="ECO:0008006" key="3">
    <source>
        <dbReference type="Google" id="ProtNLM"/>
    </source>
</evidence>